<dbReference type="RefSeq" id="WP_290705484.1">
    <property type="nucleotide sequence ID" value="NZ_BAAAVS010000057.1"/>
</dbReference>
<keyword evidence="10" id="KW-1185">Reference proteome</keyword>
<gene>
    <name evidence="7" type="primary">mltG</name>
    <name evidence="9" type="ORF">GCM10010528_27740</name>
</gene>
<dbReference type="EC" id="4.2.2.29" evidence="7"/>
<dbReference type="Pfam" id="PF02618">
    <property type="entry name" value="YceG"/>
    <property type="match status" value="1"/>
</dbReference>
<keyword evidence="5 7" id="KW-0456">Lyase</keyword>
<comment type="similarity">
    <text evidence="7">Belongs to the transglycosylase MltG family.</text>
</comment>
<evidence type="ECO:0000256" key="5">
    <source>
        <dbReference type="ARBA" id="ARBA00023239"/>
    </source>
</evidence>
<keyword evidence="4 7" id="KW-0472">Membrane</keyword>
<feature type="site" description="Important for catalytic activity" evidence="7">
    <location>
        <position position="393"/>
    </location>
</feature>
<evidence type="ECO:0000256" key="4">
    <source>
        <dbReference type="ARBA" id="ARBA00023136"/>
    </source>
</evidence>
<evidence type="ECO:0000256" key="8">
    <source>
        <dbReference type="SAM" id="MobiDB-lite"/>
    </source>
</evidence>
<dbReference type="PANTHER" id="PTHR30518">
    <property type="entry name" value="ENDOLYTIC MUREIN TRANSGLYCOSYLASE"/>
    <property type="match status" value="1"/>
</dbReference>
<evidence type="ECO:0000313" key="9">
    <source>
        <dbReference type="EMBL" id="GAA3046986.1"/>
    </source>
</evidence>
<proteinExistence type="inferred from homology"/>
<keyword evidence="6 7" id="KW-0961">Cell wall biogenesis/degradation</keyword>
<evidence type="ECO:0000256" key="6">
    <source>
        <dbReference type="ARBA" id="ARBA00023316"/>
    </source>
</evidence>
<evidence type="ECO:0000313" key="10">
    <source>
        <dbReference type="Proteomes" id="UP001501035"/>
    </source>
</evidence>
<name>A0ABP6LNB6_9ACTN</name>
<comment type="catalytic activity">
    <reaction evidence="7">
        <text>a peptidoglycan chain = a peptidoglycan chain with N-acetyl-1,6-anhydromuramyl-[peptide] at the reducing end + a peptidoglycan chain with N-acetylglucosamine at the non-reducing end.</text>
        <dbReference type="EC" id="4.2.2.29"/>
    </reaction>
</comment>
<feature type="region of interest" description="Disordered" evidence="8">
    <location>
        <begin position="1"/>
        <end position="111"/>
    </location>
</feature>
<dbReference type="Proteomes" id="UP001501035">
    <property type="component" value="Unassembled WGS sequence"/>
</dbReference>
<protein>
    <recommendedName>
        <fullName evidence="7">Endolytic murein transglycosylase</fullName>
        <ecNumber evidence="7">4.2.2.29</ecNumber>
    </recommendedName>
    <alternativeName>
        <fullName evidence="7">Peptidoglycan lytic transglycosylase</fullName>
    </alternativeName>
    <alternativeName>
        <fullName evidence="7">Peptidoglycan polymerization terminase</fullName>
    </alternativeName>
</protein>
<evidence type="ECO:0000256" key="2">
    <source>
        <dbReference type="ARBA" id="ARBA00022692"/>
    </source>
</evidence>
<dbReference type="HAMAP" id="MF_02065">
    <property type="entry name" value="MltG"/>
    <property type="match status" value="1"/>
</dbReference>
<accession>A0ABP6LNB6</accession>
<sequence length="515" mass="54833">MTDDAEASNGSAEPDGRRDGATHHRTRRGRSADLSGAPAWMTGELPRVAGEVAPDRSRSGSGRRAVAAKRTAPSVAPNIVRHVDGPASGDAPDEPPATGTDGQDESATPRVPAWHDDLDEEREAARAANPAGHPDQMPRRRRRWALIATAVVTVLALAAGGYLVADRLGLLNSDKDYAGTTGAADVLVTIPNDSTLTDFGDILTAAGVVGSPLAFVHAADGQPLSGGVYKMRTRISAATAVSMMSDSTHRVGRLLVPEGVQLEAKRGVDGKTIPGVFALIAEATEVTVNGRKVGVSVEDLETAAKTASASELGVPPWARDAVGKLPGDYRRIEGLVAPGTWEAIDPEATAVQILNTLIKDSARRYESWGLLTGNRSGLTPYEVLVAASVAEREVRDVDDLPKVARVILNRLAKNQRLEMDSTTNYTAAETNIDVHGDNYKADTRWNTYRVSGLPPTPIATVGEKALNAMLDPPKGDWLYFITVDQQGTTKFSATFEEHLRNRKIACDNKFLTTGC</sequence>
<evidence type="ECO:0000256" key="1">
    <source>
        <dbReference type="ARBA" id="ARBA00022475"/>
    </source>
</evidence>
<comment type="subcellular location">
    <subcellularLocation>
        <location evidence="7">Cell membrane</location>
        <topology evidence="7">Single-pass membrane protein</topology>
    </subcellularLocation>
</comment>
<dbReference type="PANTHER" id="PTHR30518:SF2">
    <property type="entry name" value="ENDOLYTIC MUREIN TRANSGLYCOSYLASE"/>
    <property type="match status" value="1"/>
</dbReference>
<comment type="function">
    <text evidence="7">Functions as a peptidoglycan terminase that cleaves nascent peptidoglycan strands endolytically to terminate their elongation.</text>
</comment>
<dbReference type="NCBIfam" id="TIGR00247">
    <property type="entry name" value="endolytic transglycosylase MltG"/>
    <property type="match status" value="1"/>
</dbReference>
<keyword evidence="1 7" id="KW-1003">Cell membrane</keyword>
<keyword evidence="2 7" id="KW-0812">Transmembrane</keyword>
<evidence type="ECO:0000256" key="7">
    <source>
        <dbReference type="HAMAP-Rule" id="MF_02065"/>
    </source>
</evidence>
<reference evidence="10" key="1">
    <citation type="journal article" date="2019" name="Int. J. Syst. Evol. Microbiol.">
        <title>The Global Catalogue of Microorganisms (GCM) 10K type strain sequencing project: providing services to taxonomists for standard genome sequencing and annotation.</title>
        <authorList>
            <consortium name="The Broad Institute Genomics Platform"/>
            <consortium name="The Broad Institute Genome Sequencing Center for Infectious Disease"/>
            <person name="Wu L."/>
            <person name="Ma J."/>
        </authorList>
    </citation>
    <scope>NUCLEOTIDE SEQUENCE [LARGE SCALE GENOMIC DNA]</scope>
    <source>
        <strain evidence="10">JCM 14234</strain>
    </source>
</reference>
<keyword evidence="3 7" id="KW-1133">Transmembrane helix</keyword>
<feature type="transmembrane region" description="Helical" evidence="7">
    <location>
        <begin position="144"/>
        <end position="165"/>
    </location>
</feature>
<comment type="caution">
    <text evidence="9">The sequence shown here is derived from an EMBL/GenBank/DDBJ whole genome shotgun (WGS) entry which is preliminary data.</text>
</comment>
<organism evidence="9 10">
    <name type="scientific">Gordonia defluvii</name>
    <dbReference type="NCBI Taxonomy" id="283718"/>
    <lineage>
        <taxon>Bacteria</taxon>
        <taxon>Bacillati</taxon>
        <taxon>Actinomycetota</taxon>
        <taxon>Actinomycetes</taxon>
        <taxon>Mycobacteriales</taxon>
        <taxon>Gordoniaceae</taxon>
        <taxon>Gordonia</taxon>
    </lineage>
</organism>
<dbReference type="EMBL" id="BAAAVS010000057">
    <property type="protein sequence ID" value="GAA3046986.1"/>
    <property type="molecule type" value="Genomic_DNA"/>
</dbReference>
<dbReference type="InterPro" id="IPR003770">
    <property type="entry name" value="MLTG-like"/>
</dbReference>
<evidence type="ECO:0000256" key="3">
    <source>
        <dbReference type="ARBA" id="ARBA00022989"/>
    </source>
</evidence>